<evidence type="ECO:0000313" key="1">
    <source>
        <dbReference type="EMBL" id="KAF5537026.1"/>
    </source>
</evidence>
<dbReference type="Proteomes" id="UP000574317">
    <property type="component" value="Unassembled WGS sequence"/>
</dbReference>
<dbReference type="EMBL" id="JAAOAO010000550">
    <property type="protein sequence ID" value="KAF5537026.1"/>
    <property type="molecule type" value="Genomic_DNA"/>
</dbReference>
<gene>
    <name evidence="1" type="ORF">FNAPI_11533</name>
</gene>
<name>A0A8H5IHU2_9HYPO</name>
<proteinExistence type="predicted"/>
<keyword evidence="2" id="KW-1185">Reference proteome</keyword>
<sequence length="405" mass="43372">MKDQCSASTSASDPPVVLSHSSSFAALGHVTATDPIAQAPLAIAFIQVLTSISRHAYARSLNPSDSWYHPPTLSTSLWKMTGNGDAGPPNQAVALEKTSDSRMTASLSSPLGESVATAHPLVTNQREHLANKLVLTWNTFLASGAKDKSFINMMLATMEDSSAELKDGPQTGTDAESAFFDFSSQLTRAQSEELHEEVARLNPKLRGIDPELIMAVHNALRTGADTEIEGEHHLGDILPRKSLLFFLECCLGLIPTATADEQVILKEVKAILPFSQWHSNNCPRTSPHKPLDKESATSQPVTAQNFIAALSAVKSHIEASVVHASRALESVTGQHAVTLEDTNMDSLMEKLGKATDIATATSLFDQVCALHAVQHAIIARTAAESNGDIIPLIDKMVQAIESSNS</sequence>
<organism evidence="1 2">
    <name type="scientific">Fusarium napiforme</name>
    <dbReference type="NCBI Taxonomy" id="42672"/>
    <lineage>
        <taxon>Eukaryota</taxon>
        <taxon>Fungi</taxon>
        <taxon>Dikarya</taxon>
        <taxon>Ascomycota</taxon>
        <taxon>Pezizomycotina</taxon>
        <taxon>Sordariomycetes</taxon>
        <taxon>Hypocreomycetidae</taxon>
        <taxon>Hypocreales</taxon>
        <taxon>Nectriaceae</taxon>
        <taxon>Fusarium</taxon>
        <taxon>Fusarium fujikuroi species complex</taxon>
    </lineage>
</organism>
<reference evidence="1 2" key="1">
    <citation type="submission" date="2020-05" db="EMBL/GenBank/DDBJ databases">
        <title>Identification and distribution of gene clusters putatively required for synthesis of sphingolipid metabolism inhibitors in phylogenetically diverse species of the filamentous fungus Fusarium.</title>
        <authorList>
            <person name="Kim H.-S."/>
            <person name="Busman M."/>
            <person name="Brown D.W."/>
            <person name="Divon H."/>
            <person name="Uhlig S."/>
            <person name="Proctor R.H."/>
        </authorList>
    </citation>
    <scope>NUCLEOTIDE SEQUENCE [LARGE SCALE GENOMIC DNA]</scope>
    <source>
        <strain evidence="1 2">NRRL 25196</strain>
    </source>
</reference>
<protein>
    <submittedName>
        <fullName evidence="1">Uncharacterized protein</fullName>
    </submittedName>
</protein>
<comment type="caution">
    <text evidence="1">The sequence shown here is derived from an EMBL/GenBank/DDBJ whole genome shotgun (WGS) entry which is preliminary data.</text>
</comment>
<evidence type="ECO:0000313" key="2">
    <source>
        <dbReference type="Proteomes" id="UP000574317"/>
    </source>
</evidence>
<accession>A0A8H5IHU2</accession>
<dbReference type="AlphaFoldDB" id="A0A8H5IHU2"/>